<evidence type="ECO:0000256" key="1">
    <source>
        <dbReference type="SAM" id="MobiDB-lite"/>
    </source>
</evidence>
<dbReference type="EMBL" id="PDCK01000040">
    <property type="protein sequence ID" value="PRQ53656.1"/>
    <property type="molecule type" value="Genomic_DNA"/>
</dbReference>
<dbReference type="AlphaFoldDB" id="A0A2P6S4R0"/>
<proteinExistence type="predicted"/>
<evidence type="ECO:0000313" key="2">
    <source>
        <dbReference type="EMBL" id="PRQ53656.1"/>
    </source>
</evidence>
<feature type="compositionally biased region" description="Polar residues" evidence="1">
    <location>
        <begin position="79"/>
        <end position="88"/>
    </location>
</feature>
<protein>
    <submittedName>
        <fullName evidence="2">Uncharacterized protein</fullName>
    </submittedName>
</protein>
<accession>A0A2P6S4R0</accession>
<keyword evidence="3" id="KW-1185">Reference proteome</keyword>
<gene>
    <name evidence="2" type="ORF">RchiOBHm_Chr2g0168931</name>
</gene>
<comment type="caution">
    <text evidence="2">The sequence shown here is derived from an EMBL/GenBank/DDBJ whole genome shotgun (WGS) entry which is preliminary data.</text>
</comment>
<evidence type="ECO:0000313" key="3">
    <source>
        <dbReference type="Proteomes" id="UP000238479"/>
    </source>
</evidence>
<dbReference type="Proteomes" id="UP000238479">
    <property type="component" value="Chromosome 2"/>
</dbReference>
<organism evidence="2 3">
    <name type="scientific">Rosa chinensis</name>
    <name type="common">China rose</name>
    <dbReference type="NCBI Taxonomy" id="74649"/>
    <lineage>
        <taxon>Eukaryota</taxon>
        <taxon>Viridiplantae</taxon>
        <taxon>Streptophyta</taxon>
        <taxon>Embryophyta</taxon>
        <taxon>Tracheophyta</taxon>
        <taxon>Spermatophyta</taxon>
        <taxon>Magnoliopsida</taxon>
        <taxon>eudicotyledons</taxon>
        <taxon>Gunneridae</taxon>
        <taxon>Pentapetalae</taxon>
        <taxon>rosids</taxon>
        <taxon>fabids</taxon>
        <taxon>Rosales</taxon>
        <taxon>Rosaceae</taxon>
        <taxon>Rosoideae</taxon>
        <taxon>Rosoideae incertae sedis</taxon>
        <taxon>Rosa</taxon>
    </lineage>
</organism>
<reference evidence="2 3" key="1">
    <citation type="journal article" date="2018" name="Nat. Genet.">
        <title>The Rosa genome provides new insights in the design of modern roses.</title>
        <authorList>
            <person name="Bendahmane M."/>
        </authorList>
    </citation>
    <scope>NUCLEOTIDE SEQUENCE [LARGE SCALE GENOMIC DNA]</scope>
    <source>
        <strain evidence="3">cv. Old Blush</strain>
    </source>
</reference>
<sequence>MKFWPDKFINTLLLSNLKPDTRLALALKSTLNEVDLLSRSRTQQNSLRILKPASIQHQSLPNSLQIVLVRENLETENISLLDSQSPRQSMAAGGDTQSS</sequence>
<feature type="region of interest" description="Disordered" evidence="1">
    <location>
        <begin position="79"/>
        <end position="99"/>
    </location>
</feature>
<name>A0A2P6S4R0_ROSCH</name>
<dbReference type="Gramene" id="PRQ53656">
    <property type="protein sequence ID" value="PRQ53656"/>
    <property type="gene ID" value="RchiOBHm_Chr2g0168931"/>
</dbReference>